<accession>A0ABQ8U9Z2</accession>
<dbReference type="InterPro" id="IPR051213">
    <property type="entry name" value="START_lipid_transfer"/>
</dbReference>
<dbReference type="InterPro" id="IPR023393">
    <property type="entry name" value="START-like_dom_sf"/>
</dbReference>
<protein>
    <recommendedName>
        <fullName evidence="2">START domain-containing protein</fullName>
    </recommendedName>
</protein>
<feature type="compositionally biased region" description="Acidic residues" evidence="1">
    <location>
        <begin position="170"/>
        <end position="182"/>
    </location>
</feature>
<sequence>MSFLREYTLPNHDEILQQFLAELDNPDWEEPVEVNNTNISLRNMFEYGGIRAWKAVGLIKRPPPDVLRELMNVSTRKLWDPLCIQAQPVETVDAQADIVQLSFRSGPAAPRDFCLWRHKITQPDGTIIILVQSLYHPRAAEQKGFVRGNVPIAGYRLQPFGTRPPPPPPEEGEEEEEEEEDPGFMIPKKPVVEEVAPETMATLMVHADLKTYFVGLYQHARTPSVSLYLFPVTPPGWAQGWVPRFVLDEIAQREPGTIAALREKMGG</sequence>
<comment type="caution">
    <text evidence="3">The sequence shown here is derived from an EMBL/GenBank/DDBJ whole genome shotgun (WGS) entry which is preliminary data.</text>
</comment>
<name>A0ABQ8U9Z2_9EUKA</name>
<feature type="region of interest" description="Disordered" evidence="1">
    <location>
        <begin position="157"/>
        <end position="182"/>
    </location>
</feature>
<feature type="domain" description="START" evidence="2">
    <location>
        <begin position="20"/>
        <end position="223"/>
    </location>
</feature>
<dbReference type="PROSITE" id="PS50848">
    <property type="entry name" value="START"/>
    <property type="match status" value="1"/>
</dbReference>
<organism evidence="3 4">
    <name type="scientific">Paratrimastix pyriformis</name>
    <dbReference type="NCBI Taxonomy" id="342808"/>
    <lineage>
        <taxon>Eukaryota</taxon>
        <taxon>Metamonada</taxon>
        <taxon>Preaxostyla</taxon>
        <taxon>Paratrimastigidae</taxon>
        <taxon>Paratrimastix</taxon>
    </lineage>
</organism>
<gene>
    <name evidence="3" type="ORF">PAPYR_10357</name>
</gene>
<dbReference type="PANTHER" id="PTHR19308:SF14">
    <property type="entry name" value="START DOMAIN-CONTAINING PROTEIN"/>
    <property type="match status" value="1"/>
</dbReference>
<reference evidence="3" key="1">
    <citation type="journal article" date="2022" name="bioRxiv">
        <title>Genomics of Preaxostyla Flagellates Illuminates Evolutionary Transitions and the Path Towards Mitochondrial Loss.</title>
        <authorList>
            <person name="Novak L.V.F."/>
            <person name="Treitli S.C."/>
            <person name="Pyrih J."/>
            <person name="Halakuc P."/>
            <person name="Pipaliya S.V."/>
            <person name="Vacek V."/>
            <person name="Brzon O."/>
            <person name="Soukal P."/>
            <person name="Eme L."/>
            <person name="Dacks J.B."/>
            <person name="Karnkowska A."/>
            <person name="Elias M."/>
            <person name="Hampl V."/>
        </authorList>
    </citation>
    <scope>NUCLEOTIDE SEQUENCE</scope>
    <source>
        <strain evidence="3">RCP-MX</strain>
    </source>
</reference>
<dbReference type="InterPro" id="IPR002913">
    <property type="entry name" value="START_lipid-bd_dom"/>
</dbReference>
<dbReference type="EMBL" id="JAPMOS010000131">
    <property type="protein sequence ID" value="KAJ4454848.1"/>
    <property type="molecule type" value="Genomic_DNA"/>
</dbReference>
<dbReference type="SUPFAM" id="SSF55961">
    <property type="entry name" value="Bet v1-like"/>
    <property type="match status" value="1"/>
</dbReference>
<dbReference type="PANTHER" id="PTHR19308">
    <property type="entry name" value="PHOSPHATIDYLCHOLINE TRANSFER PROTEIN"/>
    <property type="match status" value="1"/>
</dbReference>
<dbReference type="Pfam" id="PF01852">
    <property type="entry name" value="START"/>
    <property type="match status" value="1"/>
</dbReference>
<dbReference type="SMART" id="SM00234">
    <property type="entry name" value="START"/>
    <property type="match status" value="1"/>
</dbReference>
<keyword evidence="4" id="KW-1185">Reference proteome</keyword>
<evidence type="ECO:0000256" key="1">
    <source>
        <dbReference type="SAM" id="MobiDB-lite"/>
    </source>
</evidence>
<dbReference type="Gene3D" id="3.30.530.20">
    <property type="match status" value="1"/>
</dbReference>
<dbReference type="CDD" id="cd00177">
    <property type="entry name" value="START"/>
    <property type="match status" value="1"/>
</dbReference>
<proteinExistence type="predicted"/>
<evidence type="ECO:0000313" key="3">
    <source>
        <dbReference type="EMBL" id="KAJ4454848.1"/>
    </source>
</evidence>
<evidence type="ECO:0000259" key="2">
    <source>
        <dbReference type="PROSITE" id="PS50848"/>
    </source>
</evidence>
<dbReference type="Proteomes" id="UP001141327">
    <property type="component" value="Unassembled WGS sequence"/>
</dbReference>
<evidence type="ECO:0000313" key="4">
    <source>
        <dbReference type="Proteomes" id="UP001141327"/>
    </source>
</evidence>